<evidence type="ECO:0000313" key="1">
    <source>
        <dbReference type="EMBL" id="CAD8129048.1"/>
    </source>
</evidence>
<name>A0A8S1RLH5_9CILI</name>
<keyword evidence="2" id="KW-1185">Reference proteome</keyword>
<comment type="caution">
    <text evidence="1">The sequence shown here is derived from an EMBL/GenBank/DDBJ whole genome shotgun (WGS) entry which is preliminary data.</text>
</comment>
<accession>A0A8S1RLH5</accession>
<dbReference type="Proteomes" id="UP000692954">
    <property type="component" value="Unassembled WGS sequence"/>
</dbReference>
<gene>
    <name evidence="1" type="ORF">PSON_ATCC_30995.1.T2050018</name>
</gene>
<proteinExistence type="predicted"/>
<reference evidence="1" key="1">
    <citation type="submission" date="2021-01" db="EMBL/GenBank/DDBJ databases">
        <authorList>
            <consortium name="Genoscope - CEA"/>
            <person name="William W."/>
        </authorList>
    </citation>
    <scope>NUCLEOTIDE SEQUENCE</scope>
</reference>
<dbReference type="EMBL" id="CAJJDN010000205">
    <property type="protein sequence ID" value="CAD8129048.1"/>
    <property type="molecule type" value="Genomic_DNA"/>
</dbReference>
<evidence type="ECO:0000313" key="2">
    <source>
        <dbReference type="Proteomes" id="UP000692954"/>
    </source>
</evidence>
<organism evidence="1 2">
    <name type="scientific">Paramecium sonneborni</name>
    <dbReference type="NCBI Taxonomy" id="65129"/>
    <lineage>
        <taxon>Eukaryota</taxon>
        <taxon>Sar</taxon>
        <taxon>Alveolata</taxon>
        <taxon>Ciliophora</taxon>
        <taxon>Intramacronucleata</taxon>
        <taxon>Oligohymenophorea</taxon>
        <taxon>Peniculida</taxon>
        <taxon>Parameciidae</taxon>
        <taxon>Paramecium</taxon>
    </lineage>
</organism>
<sequence>MKIMASSEIESQLYLGQQRILSFNYLSLKAKQNSDCLKRQL</sequence>
<dbReference type="AlphaFoldDB" id="A0A8S1RLH5"/>
<protein>
    <submittedName>
        <fullName evidence="1">Uncharacterized protein</fullName>
    </submittedName>
</protein>